<dbReference type="AlphaFoldDB" id="A0A9W4SQQ0"/>
<gene>
    <name evidence="1" type="ORF">FWILDA_LOCUS7877</name>
</gene>
<reference evidence="1" key="1">
    <citation type="submission" date="2022-08" db="EMBL/GenBank/DDBJ databases">
        <authorList>
            <person name="Kallberg Y."/>
            <person name="Tangrot J."/>
            <person name="Rosling A."/>
        </authorList>
    </citation>
    <scope>NUCLEOTIDE SEQUENCE</scope>
    <source>
        <strain evidence="1">Wild A</strain>
    </source>
</reference>
<dbReference type="OrthoDB" id="2381952at2759"/>
<dbReference type="EMBL" id="CAMKVN010001596">
    <property type="protein sequence ID" value="CAI2177023.1"/>
    <property type="molecule type" value="Genomic_DNA"/>
</dbReference>
<sequence>MSIQVTRETRQASKINQIFAKIDDSLTQMQGQNIVKINIPDLEKVGKHIREAIHSNYNAQIINSDIFIKCDGQNKEEIQAELLISARAHNPAWVVTLNTICVAGGNSYQPDIGIWFQKPTYAQRNSPIVNRCPLPNVYIEVFYNQDPDRRNALERITNVQRTHHAVEFIGIALPNSTFPFRQNPFPWAFTVPATQQLNQRPSQAPYIIYWNANQTPIYYIMDWNEHLPLRFGWMLKFNLVLSVIAHP</sequence>
<evidence type="ECO:0000313" key="2">
    <source>
        <dbReference type="Proteomes" id="UP001153678"/>
    </source>
</evidence>
<accession>A0A9W4SQQ0</accession>
<dbReference type="Proteomes" id="UP001153678">
    <property type="component" value="Unassembled WGS sequence"/>
</dbReference>
<comment type="caution">
    <text evidence="1">The sequence shown here is derived from an EMBL/GenBank/DDBJ whole genome shotgun (WGS) entry which is preliminary data.</text>
</comment>
<name>A0A9W4SQQ0_9GLOM</name>
<proteinExistence type="predicted"/>
<protein>
    <submittedName>
        <fullName evidence="1">2699_t:CDS:1</fullName>
    </submittedName>
</protein>
<evidence type="ECO:0000313" key="1">
    <source>
        <dbReference type="EMBL" id="CAI2177023.1"/>
    </source>
</evidence>
<organism evidence="1 2">
    <name type="scientific">Funneliformis geosporum</name>
    <dbReference type="NCBI Taxonomy" id="1117311"/>
    <lineage>
        <taxon>Eukaryota</taxon>
        <taxon>Fungi</taxon>
        <taxon>Fungi incertae sedis</taxon>
        <taxon>Mucoromycota</taxon>
        <taxon>Glomeromycotina</taxon>
        <taxon>Glomeromycetes</taxon>
        <taxon>Glomerales</taxon>
        <taxon>Glomeraceae</taxon>
        <taxon>Funneliformis</taxon>
    </lineage>
</organism>
<keyword evidence="2" id="KW-1185">Reference proteome</keyword>